<reference evidence="1 2" key="1">
    <citation type="journal article" date="2018" name="Front. Microbiol.">
        <title>Description and Comparative Genomics of Macrococcus caseolyticus subsp. hominis subsp. nov., Macrococcus goetzii sp. nov., Macrococcus epidermidis sp. nov., and Macrococcus bohemicus sp. nov., Novel Macrococci From Human Clinical Material With Virulence Potential and Suspected Uptake of Foreign DNA by Natural Transformation.</title>
        <authorList>
            <person name="Maslanova I."/>
            <person name="Wertheimer Z."/>
            <person name="Sedlacek I."/>
            <person name="Svec P."/>
            <person name="Indrakova A."/>
            <person name="Kovarovic V."/>
            <person name="Schumann P."/>
            <person name="Sproer C."/>
            <person name="Kralova S."/>
            <person name="Sedo O."/>
            <person name="Kristofova L."/>
            <person name="Vrbovska V."/>
            <person name="Fuzik T."/>
            <person name="Petras P."/>
            <person name="Zdrahal Z."/>
            <person name="Ruzickova V."/>
            <person name="Doskar J."/>
            <person name="Pantucek R."/>
        </authorList>
    </citation>
    <scope>NUCLEOTIDE SEQUENCE [LARGE SCALE GENOMIC DNA]</scope>
    <source>
        <strain evidence="1 2">03/115</strain>
        <plasmid evidence="1">pZKMB1</plasmid>
    </source>
</reference>
<accession>A0A327ZZZ0</accession>
<sequence>MKNNGTFLSETIRKRRYKQFKMDDKKKYFYITFRYMLPFKLPLPNMSSFNMEKTMIFCIQRKYPFYGLSEGIGHPDLQRTIIEVTTQYEVKSYNKSHVALKPLKKIIDDKRMTEIFDDQLKILNTFIEMISMKYQYHNIYSINKGLILGIPMCTIFSVYGDELIDNYNSIFLLKIEDKLFEDELHDLKNHEIDELIDNYEVIKMHPMRQMTFYKRKAERFLFNHDYNSAITNCQTSFEVFISFFVKHYYELLNLKDNEKINNIIDSGNFKNMYNHHFLVALYDISTDYNEILKEMFYYYDENCYQMRNDIVHKGVTFNSYNANTFNDVVGNIIYVINEKLKLVKNNKFASFYSRYSINQHERDINQIWEFYKKLNNKMN</sequence>
<dbReference type="AlphaFoldDB" id="A0A327ZZZ0"/>
<comment type="caution">
    <text evidence="1">The sequence shown here is derived from an EMBL/GenBank/DDBJ whole genome shotgun (WGS) entry which is preliminary data.</text>
</comment>
<evidence type="ECO:0000313" key="2">
    <source>
        <dbReference type="Proteomes" id="UP000249579"/>
    </source>
</evidence>
<keyword evidence="1" id="KW-0614">Plasmid</keyword>
<evidence type="ECO:0000313" key="1">
    <source>
        <dbReference type="EMBL" id="RAK47821.1"/>
    </source>
</evidence>
<gene>
    <name evidence="1" type="ORF">BHX94_12120</name>
</gene>
<proteinExistence type="predicted"/>
<evidence type="ECO:0008006" key="3">
    <source>
        <dbReference type="Google" id="ProtNLM"/>
    </source>
</evidence>
<dbReference type="Proteomes" id="UP000249579">
    <property type="component" value="Plasmid pZKMB1"/>
</dbReference>
<organism evidence="1 2">
    <name type="scientific">Macrococcoides bohemicum</name>
    <dbReference type="NCBI Taxonomy" id="1903056"/>
    <lineage>
        <taxon>Bacteria</taxon>
        <taxon>Bacillati</taxon>
        <taxon>Bacillota</taxon>
        <taxon>Bacilli</taxon>
        <taxon>Bacillales</taxon>
        <taxon>Staphylococcaceae</taxon>
        <taxon>Macrococcoides</taxon>
    </lineage>
</organism>
<dbReference type="EMBL" id="PZJG01000030">
    <property type="protein sequence ID" value="RAK47821.1"/>
    <property type="molecule type" value="Genomic_DNA"/>
</dbReference>
<name>A0A327ZZZ0_9STAP</name>
<geneLocation type="plasmid" evidence="2">
    <name>pzkmb1</name>
</geneLocation>
<dbReference type="RefSeq" id="WP_111744395.1">
    <property type="nucleotide sequence ID" value="NZ_CM009972.1"/>
</dbReference>
<protein>
    <recommendedName>
        <fullName evidence="3">Apea-like HEPN domain-containing protein</fullName>
    </recommendedName>
</protein>